<name>A0A9D7SWN2_9BACT</name>
<organism evidence="1 2">
    <name type="scientific">Candidatus Opimibacter skivensis</name>
    <dbReference type="NCBI Taxonomy" id="2982028"/>
    <lineage>
        <taxon>Bacteria</taxon>
        <taxon>Pseudomonadati</taxon>
        <taxon>Bacteroidota</taxon>
        <taxon>Saprospiria</taxon>
        <taxon>Saprospirales</taxon>
        <taxon>Saprospiraceae</taxon>
        <taxon>Candidatus Opimibacter</taxon>
    </lineage>
</organism>
<dbReference type="Proteomes" id="UP000808337">
    <property type="component" value="Unassembled WGS sequence"/>
</dbReference>
<evidence type="ECO:0000313" key="1">
    <source>
        <dbReference type="EMBL" id="MBK9983287.1"/>
    </source>
</evidence>
<reference evidence="1 2" key="1">
    <citation type="submission" date="2020-10" db="EMBL/GenBank/DDBJ databases">
        <title>Connecting structure to function with the recovery of over 1000 high-quality activated sludge metagenome-assembled genomes encoding full-length rRNA genes using long-read sequencing.</title>
        <authorList>
            <person name="Singleton C.M."/>
            <person name="Petriglieri F."/>
            <person name="Kristensen J.M."/>
            <person name="Kirkegaard R.H."/>
            <person name="Michaelsen T.Y."/>
            <person name="Andersen M.H."/>
            <person name="Karst S.M."/>
            <person name="Dueholm M.S."/>
            <person name="Nielsen P.H."/>
            <person name="Albertsen M."/>
        </authorList>
    </citation>
    <scope>NUCLEOTIDE SEQUENCE [LARGE SCALE GENOMIC DNA]</scope>
    <source>
        <strain evidence="1">Ribe_18-Q3-R11-54_MAXAC.273</strain>
    </source>
</reference>
<gene>
    <name evidence="1" type="ORF">IPP15_12940</name>
</gene>
<evidence type="ECO:0000313" key="2">
    <source>
        <dbReference type="Proteomes" id="UP000808337"/>
    </source>
</evidence>
<dbReference type="EMBL" id="JADKGY010000015">
    <property type="protein sequence ID" value="MBK9983287.1"/>
    <property type="molecule type" value="Genomic_DNA"/>
</dbReference>
<accession>A0A9D7SWN2</accession>
<comment type="caution">
    <text evidence="1">The sequence shown here is derived from an EMBL/GenBank/DDBJ whole genome shotgun (WGS) entry which is preliminary data.</text>
</comment>
<sequence length="99" mass="11418">MQHRTNQDHFNHAFLQPGTPINVSFEDNALFSFNKKTMLGLRADYTLNKHISFGATYMHLFERPYTQKVNIGDDPINNTIYGLDFNYSNEAPWADKTCG</sequence>
<protein>
    <submittedName>
        <fullName evidence="1">Uncharacterized protein</fullName>
    </submittedName>
</protein>
<proteinExistence type="predicted"/>
<dbReference type="AlphaFoldDB" id="A0A9D7SWN2"/>